<gene>
    <name evidence="1" type="ORF">NCTC11085_02087</name>
</gene>
<dbReference type="Proteomes" id="UP000249623">
    <property type="component" value="Chromosome 1"/>
</dbReference>
<evidence type="ECO:0008006" key="3">
    <source>
        <dbReference type="Google" id="ProtNLM"/>
    </source>
</evidence>
<dbReference type="RefSeq" id="WP_032908059.1">
    <property type="nucleotide sequence ID" value="NZ_CP071430.1"/>
</dbReference>
<dbReference type="EMBL" id="LS483346">
    <property type="protein sequence ID" value="SQF36076.1"/>
    <property type="molecule type" value="Genomic_DNA"/>
</dbReference>
<dbReference type="InterPro" id="IPR029058">
    <property type="entry name" value="AB_hydrolase_fold"/>
</dbReference>
<protein>
    <recommendedName>
        <fullName evidence="3">DUF2974 domain-containing protein</fullName>
    </recommendedName>
</protein>
<sequence>MSNSNLKSFDNFYADLAQSSYHGRPVVFPYDSLTKDQRKKLDSGDSILFDFSKNKKYKQTEKDPVTGAEVEVEREVIGGGKDLVHEGKVYLHPDPDLHTVEGTYITNSYQKGLMTDEKAGFNSYFLTDSEELGSKTTKAYMAIRGSDGMRLETWNDWVDNDANFAFNHSHIPQAKLATVAMRERIKEIKEKAPDNVKMDVAAHSLGTMVSVQGLAGLSVEELKTIGQVVLLDGPDTRKSLKNMNVSKEVYDELNARITYYLNPFDIVSMLNRENTIYNLENPNQEPLEKPLGTARVVVPLHYTAFFKMDESSHDFGVMQMDTSGNYLVASKDFHPELLKAGEKLARLEQKFLNSLRSKGYSDNVALTMVTKLTQMIVSPTMTALESSELAIESRQFVEEYGRIISEARKESIEWDKKAIADYKNQLSNSKLTDEKRIELQTKLLQTAAQLASFGVEDCDMRVGKLLDDAKEKLQTTVSQATETVYSMATHLSRSEVDQMLSDFTIDNFWDEGVYTDTKAESTNFRNSIDQLSVTLVRGASLLNKVDSQSAESFNALLEETKNVWRTPW</sequence>
<reference evidence="1 2" key="1">
    <citation type="submission" date="2018-06" db="EMBL/GenBank/DDBJ databases">
        <authorList>
            <consortium name="Pathogen Informatics"/>
            <person name="Doyle S."/>
        </authorList>
    </citation>
    <scope>NUCLEOTIDE SEQUENCE [LARGE SCALE GENOMIC DNA]</scope>
    <source>
        <strain evidence="1 2">NCTC11085</strain>
    </source>
</reference>
<evidence type="ECO:0000313" key="2">
    <source>
        <dbReference type="Proteomes" id="UP000249623"/>
    </source>
</evidence>
<accession>A0A2X3VUY0</accession>
<evidence type="ECO:0000313" key="1">
    <source>
        <dbReference type="EMBL" id="SQF36076.1"/>
    </source>
</evidence>
<organism evidence="1 2">
    <name type="scientific">Streptococcus sanguinis</name>
    <dbReference type="NCBI Taxonomy" id="1305"/>
    <lineage>
        <taxon>Bacteria</taxon>
        <taxon>Bacillati</taxon>
        <taxon>Bacillota</taxon>
        <taxon>Bacilli</taxon>
        <taxon>Lactobacillales</taxon>
        <taxon>Streptococcaceae</taxon>
        <taxon>Streptococcus</taxon>
    </lineage>
</organism>
<name>A0A2X3VUY0_STRSA</name>
<dbReference type="SUPFAM" id="SSF53474">
    <property type="entry name" value="alpha/beta-Hydrolases"/>
    <property type="match status" value="1"/>
</dbReference>
<proteinExistence type="predicted"/>
<dbReference type="AlphaFoldDB" id="A0A2X3VUY0"/>